<feature type="compositionally biased region" description="Low complexity" evidence="1">
    <location>
        <begin position="115"/>
        <end position="132"/>
    </location>
</feature>
<dbReference type="InterPro" id="IPR014044">
    <property type="entry name" value="CAP_dom"/>
</dbReference>
<organism evidence="3 4">
    <name type="scientific">Strongyloides papillosus</name>
    <name type="common">Intestinal threadworm</name>
    <dbReference type="NCBI Taxonomy" id="174720"/>
    <lineage>
        <taxon>Eukaryota</taxon>
        <taxon>Metazoa</taxon>
        <taxon>Ecdysozoa</taxon>
        <taxon>Nematoda</taxon>
        <taxon>Chromadorea</taxon>
        <taxon>Rhabditida</taxon>
        <taxon>Tylenchina</taxon>
        <taxon>Panagrolaimomorpha</taxon>
        <taxon>Strongyloidoidea</taxon>
        <taxon>Strongyloididae</taxon>
        <taxon>Strongyloides</taxon>
    </lineage>
</organism>
<sequence length="371" mass="41824">MNFLLTILLCPLVIIYIPLGHVTNVLAARGRLRKWSNSENLSRRESVDSFHSAKSHFSSSSGESIYETPHSSLRRGSSSSRTSSRRSSGSSSSGFSSRISSGSISSIFSDKKSSSGRFSGSFDKKSSSNSFTGSSIIKSSGTISYPIDRANSNSFSSKRNKGVSVCNSWGNIRHHRFSSDGANFYLKYRGFSIESYLSKSSFSNRIYNNVWSDCNYQCYWKNNYEEYKSRVIANINLLRLAHRSGIVKYNDNLDDMAQSHANLMAKRCTLFSQPSDMYGIVVGMSYYPAASVIVTKWYDENRKYNYLSNRPQPGTQMFTQLIWESAASIGVGVARSGEYLFVACYFYPKGNIKGQYRKNISRRRSRWHLGK</sequence>
<name>A0A0N5BMB2_STREA</name>
<accession>A0A0N5BMB2</accession>
<evidence type="ECO:0000313" key="3">
    <source>
        <dbReference type="Proteomes" id="UP000046392"/>
    </source>
</evidence>
<dbReference type="Pfam" id="PF00188">
    <property type="entry name" value="CAP"/>
    <property type="match status" value="1"/>
</dbReference>
<evidence type="ECO:0000313" key="4">
    <source>
        <dbReference type="WBParaSite" id="SPAL_0000705200.1"/>
    </source>
</evidence>
<evidence type="ECO:0000256" key="1">
    <source>
        <dbReference type="SAM" id="MobiDB-lite"/>
    </source>
</evidence>
<proteinExistence type="predicted"/>
<dbReference type="InterPro" id="IPR035940">
    <property type="entry name" value="CAP_sf"/>
</dbReference>
<dbReference type="PANTHER" id="PTHR10334">
    <property type="entry name" value="CYSTEINE-RICH SECRETORY PROTEIN-RELATED"/>
    <property type="match status" value="1"/>
</dbReference>
<feature type="region of interest" description="Disordered" evidence="1">
    <location>
        <begin position="53"/>
        <end position="132"/>
    </location>
</feature>
<feature type="domain" description="SCP" evidence="2">
    <location>
        <begin position="226"/>
        <end position="354"/>
    </location>
</feature>
<dbReference type="WBParaSite" id="SPAL_0000705200.1">
    <property type="protein sequence ID" value="SPAL_0000705200.1"/>
    <property type="gene ID" value="SPAL_0000705200"/>
</dbReference>
<reference evidence="4" key="1">
    <citation type="submission" date="2017-02" db="UniProtKB">
        <authorList>
            <consortium name="WormBaseParasite"/>
        </authorList>
    </citation>
    <scope>IDENTIFICATION</scope>
</reference>
<dbReference type="InterPro" id="IPR001283">
    <property type="entry name" value="CRISP-related"/>
</dbReference>
<evidence type="ECO:0000259" key="2">
    <source>
        <dbReference type="SMART" id="SM00198"/>
    </source>
</evidence>
<dbReference type="AlphaFoldDB" id="A0A0N5BMB2"/>
<dbReference type="Gene3D" id="3.40.33.10">
    <property type="entry name" value="CAP"/>
    <property type="match status" value="1"/>
</dbReference>
<feature type="compositionally biased region" description="Low complexity" evidence="1">
    <location>
        <begin position="53"/>
        <end position="64"/>
    </location>
</feature>
<keyword evidence="3" id="KW-1185">Reference proteome</keyword>
<dbReference type="Proteomes" id="UP000046392">
    <property type="component" value="Unplaced"/>
</dbReference>
<dbReference type="SUPFAM" id="SSF55797">
    <property type="entry name" value="PR-1-like"/>
    <property type="match status" value="1"/>
</dbReference>
<dbReference type="PRINTS" id="PR00837">
    <property type="entry name" value="V5TPXLIKE"/>
</dbReference>
<protein>
    <submittedName>
        <fullName evidence="4">SCP domain-containing protein</fullName>
    </submittedName>
</protein>
<feature type="compositionally biased region" description="Low complexity" evidence="1">
    <location>
        <begin position="74"/>
        <end position="108"/>
    </location>
</feature>
<dbReference type="SMART" id="SM00198">
    <property type="entry name" value="SCP"/>
    <property type="match status" value="1"/>
</dbReference>